<dbReference type="OrthoDB" id="3690121at2"/>
<comment type="caution">
    <text evidence="2">The sequence shown here is derived from an EMBL/GenBank/DDBJ whole genome shotgun (WGS) entry which is preliminary data.</text>
</comment>
<dbReference type="AlphaFoldDB" id="A0A419I3U0"/>
<keyword evidence="1" id="KW-1133">Transmembrane helix</keyword>
<dbReference type="EMBL" id="QZFV01000083">
    <property type="protein sequence ID" value="RJQ84892.1"/>
    <property type="molecule type" value="Genomic_DNA"/>
</dbReference>
<keyword evidence="1" id="KW-0472">Membrane</keyword>
<protein>
    <submittedName>
        <fullName evidence="2">Uncharacterized protein</fullName>
    </submittedName>
</protein>
<organism evidence="2 3">
    <name type="scientific">Amycolatopsis panacis</name>
    <dbReference type="NCBI Taxonomy" id="2340917"/>
    <lineage>
        <taxon>Bacteria</taxon>
        <taxon>Bacillati</taxon>
        <taxon>Actinomycetota</taxon>
        <taxon>Actinomycetes</taxon>
        <taxon>Pseudonocardiales</taxon>
        <taxon>Pseudonocardiaceae</taxon>
        <taxon>Amycolatopsis</taxon>
    </lineage>
</organism>
<keyword evidence="3" id="KW-1185">Reference proteome</keyword>
<evidence type="ECO:0000256" key="1">
    <source>
        <dbReference type="SAM" id="Phobius"/>
    </source>
</evidence>
<accession>A0A419I3U0</accession>
<sequence>MAEEIDQLRAALREPLPEPFAAPDVPRIMAEGKRLRRRRRVLGGAGAAAAVVAVLAVVFAAVGLRSTGPAPAPVAAAPSAPSLPPALSVVPGPVAPPVKAVPSGDVIDTDTFTPDGQLVFYFVALDSEIGFGVMAGLRTANGLQPLYLTNETRMPALSFGFHATSGGQLTDRTWVPVYGYFSGPAARITTTIGGRTIAAHLGRWSGRPDVVVFWFDQSDVPSTSRLTPLIAYAEDGGRLTR</sequence>
<keyword evidence="1" id="KW-0812">Transmembrane</keyword>
<dbReference type="Proteomes" id="UP000285112">
    <property type="component" value="Unassembled WGS sequence"/>
</dbReference>
<name>A0A419I3U0_9PSEU</name>
<dbReference type="RefSeq" id="WP_120024090.1">
    <property type="nucleotide sequence ID" value="NZ_QZFV01000083.1"/>
</dbReference>
<feature type="transmembrane region" description="Helical" evidence="1">
    <location>
        <begin position="41"/>
        <end position="64"/>
    </location>
</feature>
<evidence type="ECO:0000313" key="2">
    <source>
        <dbReference type="EMBL" id="RJQ84892.1"/>
    </source>
</evidence>
<reference evidence="2 3" key="1">
    <citation type="submission" date="2018-09" db="EMBL/GenBank/DDBJ databases">
        <title>YIM PH 21725 draft genome.</title>
        <authorList>
            <person name="Miao C."/>
        </authorList>
    </citation>
    <scope>NUCLEOTIDE SEQUENCE [LARGE SCALE GENOMIC DNA]</scope>
    <source>
        <strain evidence="3">YIM PH21725</strain>
    </source>
</reference>
<proteinExistence type="predicted"/>
<evidence type="ECO:0000313" key="3">
    <source>
        <dbReference type="Proteomes" id="UP000285112"/>
    </source>
</evidence>
<gene>
    <name evidence="2" type="ORF">D5S19_15700</name>
</gene>